<dbReference type="PANTHER" id="PTHR43176:SF5">
    <property type="entry name" value="3-HYDROXYISOBUTYRYL-COA HYDROLASE-LIKE PROTEIN 4, MITOCHONDRIAL"/>
    <property type="match status" value="1"/>
</dbReference>
<sequence>MVEGIRETLRAWRDDVTVKAVLLKGNGGRAFCSGGDVKGCRETLMEDPASPAPADLVFCEYNLLFEMEFLQKPSVAIAEGVTMGFGLGLASFCRYTVATDTTRMAMPESNIGLFPDVGFSYRAANFLPPGVGRLLAVTDADGAVRACLAGLAAPPAGRGRLSAHAALVEAFARAPGGPGGLAQARGALEAEATAAGGWAAELQAGMPRCCPFSQAVAWSLLCAAEADRGAGELEWRAAAALERDFAAACRLFRRPDFCEGVRAVLVDKGRVPAAWAPAATSDVSEEEVAAAVAPLPEGERRLGLPGA</sequence>
<dbReference type="Gene3D" id="3.90.226.10">
    <property type="entry name" value="2-enoyl-CoA Hydratase, Chain A, domain 1"/>
    <property type="match status" value="1"/>
</dbReference>
<reference evidence="3" key="1">
    <citation type="submission" date="2023-10" db="EMBL/GenBank/DDBJ databases">
        <authorList>
            <person name="Chen Y."/>
            <person name="Shah S."/>
            <person name="Dougan E. K."/>
            <person name="Thang M."/>
            <person name="Chan C."/>
        </authorList>
    </citation>
    <scope>NUCLEOTIDE SEQUENCE [LARGE SCALE GENOMIC DNA]</scope>
</reference>
<comment type="caution">
    <text evidence="3">The sequence shown here is derived from an EMBL/GenBank/DDBJ whole genome shotgun (WGS) entry which is preliminary data.</text>
</comment>
<keyword evidence="4" id="KW-1185">Reference proteome</keyword>
<dbReference type="InterPro" id="IPR045004">
    <property type="entry name" value="ECH_dom"/>
</dbReference>
<dbReference type="PANTHER" id="PTHR43176">
    <property type="entry name" value="3-HYDROXYISOBUTYRYL-COA HYDROLASE-RELATED"/>
    <property type="match status" value="1"/>
</dbReference>
<keyword evidence="1" id="KW-0378">Hydrolase</keyword>
<dbReference type="EMBL" id="CAUYUJ010005458">
    <property type="protein sequence ID" value="CAK0813731.1"/>
    <property type="molecule type" value="Genomic_DNA"/>
</dbReference>
<accession>A0ABN9R6W7</accession>
<dbReference type="InterPro" id="IPR029045">
    <property type="entry name" value="ClpP/crotonase-like_dom_sf"/>
</dbReference>
<dbReference type="Pfam" id="PF16113">
    <property type="entry name" value="ECH_2"/>
    <property type="match status" value="2"/>
</dbReference>
<proteinExistence type="predicted"/>
<dbReference type="CDD" id="cd06558">
    <property type="entry name" value="crotonase-like"/>
    <property type="match status" value="1"/>
</dbReference>
<dbReference type="Proteomes" id="UP001189429">
    <property type="component" value="Unassembled WGS sequence"/>
</dbReference>
<organism evidence="3 4">
    <name type="scientific">Prorocentrum cordatum</name>
    <dbReference type="NCBI Taxonomy" id="2364126"/>
    <lineage>
        <taxon>Eukaryota</taxon>
        <taxon>Sar</taxon>
        <taxon>Alveolata</taxon>
        <taxon>Dinophyceae</taxon>
        <taxon>Prorocentrales</taxon>
        <taxon>Prorocentraceae</taxon>
        <taxon>Prorocentrum</taxon>
    </lineage>
</organism>
<protein>
    <recommendedName>
        <fullName evidence="2">Enoyl-CoA hydratase/isomerase domain-containing protein</fullName>
    </recommendedName>
</protein>
<feature type="domain" description="Enoyl-CoA hydratase/isomerase" evidence="2">
    <location>
        <begin position="175"/>
        <end position="290"/>
    </location>
</feature>
<evidence type="ECO:0000313" key="3">
    <source>
        <dbReference type="EMBL" id="CAK0813731.1"/>
    </source>
</evidence>
<feature type="domain" description="Enoyl-CoA hydratase/isomerase" evidence="2">
    <location>
        <begin position="1"/>
        <end position="141"/>
    </location>
</feature>
<gene>
    <name evidence="3" type="ORF">PCOR1329_LOCUS17552</name>
</gene>
<dbReference type="InterPro" id="IPR032259">
    <property type="entry name" value="HIBYL-CoA-H"/>
</dbReference>
<evidence type="ECO:0000313" key="4">
    <source>
        <dbReference type="Proteomes" id="UP001189429"/>
    </source>
</evidence>
<dbReference type="SUPFAM" id="SSF52096">
    <property type="entry name" value="ClpP/crotonase"/>
    <property type="match status" value="1"/>
</dbReference>
<name>A0ABN9R6W7_9DINO</name>
<evidence type="ECO:0000259" key="2">
    <source>
        <dbReference type="Pfam" id="PF16113"/>
    </source>
</evidence>
<evidence type="ECO:0000256" key="1">
    <source>
        <dbReference type="ARBA" id="ARBA00022801"/>
    </source>
</evidence>